<feature type="compositionally biased region" description="Polar residues" evidence="1">
    <location>
        <begin position="1"/>
        <end position="11"/>
    </location>
</feature>
<comment type="caution">
    <text evidence="2">The sequence shown here is derived from an EMBL/GenBank/DDBJ whole genome shotgun (WGS) entry which is preliminary data.</text>
</comment>
<feature type="region of interest" description="Disordered" evidence="1">
    <location>
        <begin position="1"/>
        <end position="23"/>
    </location>
</feature>
<organism evidence="2 3">
    <name type="scientific">Rhizophlyctis rosea</name>
    <dbReference type="NCBI Taxonomy" id="64517"/>
    <lineage>
        <taxon>Eukaryota</taxon>
        <taxon>Fungi</taxon>
        <taxon>Fungi incertae sedis</taxon>
        <taxon>Chytridiomycota</taxon>
        <taxon>Chytridiomycota incertae sedis</taxon>
        <taxon>Chytridiomycetes</taxon>
        <taxon>Rhizophlyctidales</taxon>
        <taxon>Rhizophlyctidaceae</taxon>
        <taxon>Rhizophlyctis</taxon>
    </lineage>
</organism>
<keyword evidence="3" id="KW-1185">Reference proteome</keyword>
<dbReference type="Proteomes" id="UP001212841">
    <property type="component" value="Unassembled WGS sequence"/>
</dbReference>
<name>A0AAD5SDM1_9FUNG</name>
<evidence type="ECO:0000256" key="1">
    <source>
        <dbReference type="SAM" id="MobiDB-lite"/>
    </source>
</evidence>
<evidence type="ECO:0000313" key="2">
    <source>
        <dbReference type="EMBL" id="KAJ3051587.1"/>
    </source>
</evidence>
<reference evidence="2" key="1">
    <citation type="submission" date="2020-05" db="EMBL/GenBank/DDBJ databases">
        <title>Phylogenomic resolution of chytrid fungi.</title>
        <authorList>
            <person name="Stajich J.E."/>
            <person name="Amses K."/>
            <person name="Simmons R."/>
            <person name="Seto K."/>
            <person name="Myers J."/>
            <person name="Bonds A."/>
            <person name="Quandt C.A."/>
            <person name="Barry K."/>
            <person name="Liu P."/>
            <person name="Grigoriev I."/>
            <person name="Longcore J.E."/>
            <person name="James T.Y."/>
        </authorList>
    </citation>
    <scope>NUCLEOTIDE SEQUENCE</scope>
    <source>
        <strain evidence="2">JEL0318</strain>
    </source>
</reference>
<protein>
    <submittedName>
        <fullName evidence="2">Uncharacterized protein</fullName>
    </submittedName>
</protein>
<dbReference type="EMBL" id="JADGJD010000379">
    <property type="protein sequence ID" value="KAJ3051587.1"/>
    <property type="molecule type" value="Genomic_DNA"/>
</dbReference>
<sequence length="690" mass="75944">MTPPQQTQTIDLTGGPADPTANPAVATITRKPSRIPKSLNSGSGFMAVTEKGEVHFRHWSDFGSLTNLSILLPGFQSENGGDVIMDGDIRSFAIRKVDIMFDNGNRALVALAKPVDLRLQVIIHEISVDLTDEGRAASFLKLNEANGLTSNQALSILHTSHLDIRTELGESILHVKFEDANHLIVVIGRCDEVLTCSTISSWVATEVTDVDGDNPGSVQRSWAMSASTTINSTFVIALNIIPYMEFNTPSAVLFGFSSGVIEARNAWTLEPMSLPSINFRNVGALVRGPVDNVQIENEPIFDLVVSACRMEIFAPRRVAGDGELVLKRVGVFEGVTAAIGFSESDITDLVLSLARRLVIAMLSDHSTADIVASMKSISQFSNTADFVERVIDQTFSLFAATTGTTRDAFQGTSAWNEAIDFRSCLQLQLEIFRNAPGKEQQYKNTYIMAQLQVVSDIFIHALELPWGAYDIISHLTEQAEINDTLLNKTGTLIFRKETLHYLVVIAAWVTELCASLMRQLYAFFYGRRNWKGAEGGLIDPNVLQAFPNSRLLQRPNANRLFIVFHQPTRLTLQRLCILTRYLRLNLGMHGKNVIDGLVRGNVSYEKFHLGVQDGALQRVRIKIDAMSNFLRAMGQAVDPVSDRAGSRMEDLKKLGIWGTVPEHLLTVLPGVKGLYEGALVKVFTPLAPSG</sequence>
<evidence type="ECO:0000313" key="3">
    <source>
        <dbReference type="Proteomes" id="UP001212841"/>
    </source>
</evidence>
<gene>
    <name evidence="2" type="ORF">HK097_007391</name>
</gene>
<accession>A0AAD5SDM1</accession>
<feature type="non-terminal residue" evidence="2">
    <location>
        <position position="690"/>
    </location>
</feature>
<proteinExistence type="predicted"/>
<dbReference type="AlphaFoldDB" id="A0AAD5SDM1"/>